<dbReference type="EMBL" id="CP001848">
    <property type="protein sequence ID" value="ADB18998.1"/>
    <property type="molecule type" value="Genomic_DNA"/>
</dbReference>
<sequence length="261" mass="28697">MAIEEDPPAGIPEWVVTFGDMMSLLLTFFILLASMSEIKQNDKFQGVADSMHEQFGYDSSMSHVPGEMSPRNSSMAAMALTGRAKRAKVVQGGVKSKGTTGENQHVRIVRPGDRTTIGTVVYFSEDSATLSEDAEVDLLGAAETFAGKPQKIELRGHTSRGTPAADSVFKDNWELAYKRSLAVMHVLVDRMKIDPKRIRISVAGPFEPVHTGIDPEKLKQNPRVEVFLLEELADDLDGTPDDKKERYEFVPPATEATEASE</sequence>
<evidence type="ECO:0000256" key="3">
    <source>
        <dbReference type="ARBA" id="ARBA00022475"/>
    </source>
</evidence>
<dbReference type="InterPro" id="IPR036737">
    <property type="entry name" value="OmpA-like_sf"/>
</dbReference>
<comment type="similarity">
    <text evidence="2">Belongs to the MotB family.</text>
</comment>
<keyword evidence="6 7" id="KW-0472">Membrane</keyword>
<dbReference type="GO" id="GO:0005886">
    <property type="term" value="C:plasma membrane"/>
    <property type="evidence" value="ECO:0007669"/>
    <property type="project" value="UniProtKB-SubCell"/>
</dbReference>
<evidence type="ECO:0000313" key="11">
    <source>
        <dbReference type="EMBL" id="ADB18998.1"/>
    </source>
</evidence>
<dbReference type="OrthoDB" id="9815217at2"/>
<dbReference type="InterPro" id="IPR050330">
    <property type="entry name" value="Bact_OuterMem_StrucFunc"/>
</dbReference>
<dbReference type="SUPFAM" id="SSF103088">
    <property type="entry name" value="OmpA-like"/>
    <property type="match status" value="1"/>
</dbReference>
<dbReference type="InterPro" id="IPR006665">
    <property type="entry name" value="OmpA-like"/>
</dbReference>
<dbReference type="Pfam" id="PF00691">
    <property type="entry name" value="OmpA"/>
    <property type="match status" value="1"/>
</dbReference>
<dbReference type="eggNOG" id="COG1360">
    <property type="taxonomic scope" value="Bacteria"/>
</dbReference>
<keyword evidence="3" id="KW-1003">Cell membrane</keyword>
<dbReference type="Pfam" id="PF13677">
    <property type="entry name" value="MotB_plug"/>
    <property type="match status" value="1"/>
</dbReference>
<protein>
    <submittedName>
        <fullName evidence="11">OmpA/MotB domain protein</fullName>
    </submittedName>
</protein>
<organism evidence="11 12">
    <name type="scientific">Pirellula staleyi (strain ATCC 27377 / DSM 6068 / ICPB 4128)</name>
    <name type="common">Pirella staleyi</name>
    <dbReference type="NCBI Taxonomy" id="530564"/>
    <lineage>
        <taxon>Bacteria</taxon>
        <taxon>Pseudomonadati</taxon>
        <taxon>Planctomycetota</taxon>
        <taxon>Planctomycetia</taxon>
        <taxon>Pirellulales</taxon>
        <taxon>Pirellulaceae</taxon>
        <taxon>Pirellula</taxon>
    </lineage>
</organism>
<evidence type="ECO:0000256" key="6">
    <source>
        <dbReference type="ARBA" id="ARBA00023136"/>
    </source>
</evidence>
<feature type="transmembrane region" description="Helical" evidence="9">
    <location>
        <begin position="14"/>
        <end position="33"/>
    </location>
</feature>
<dbReference type="KEGG" id="psl:Psta_4351"/>
<dbReference type="InterPro" id="IPR025713">
    <property type="entry name" value="MotB-like_N_dom"/>
</dbReference>
<reference evidence="11 12" key="1">
    <citation type="journal article" date="2009" name="Stand. Genomic Sci.">
        <title>Complete genome sequence of Pirellula staleyi type strain (ATCC 27377).</title>
        <authorList>
            <person name="Clum A."/>
            <person name="Tindall B.J."/>
            <person name="Sikorski J."/>
            <person name="Ivanova N."/>
            <person name="Mavrommatis K."/>
            <person name="Lucas S."/>
            <person name="Glavina del Rio T."/>
            <person name="Nolan M."/>
            <person name="Chen F."/>
            <person name="Tice H."/>
            <person name="Pitluck S."/>
            <person name="Cheng J.F."/>
            <person name="Chertkov O."/>
            <person name="Brettin T."/>
            <person name="Han C."/>
            <person name="Detter J.C."/>
            <person name="Kuske C."/>
            <person name="Bruce D."/>
            <person name="Goodwin L."/>
            <person name="Ovchinikova G."/>
            <person name="Pati A."/>
            <person name="Mikhailova N."/>
            <person name="Chen A."/>
            <person name="Palaniappan K."/>
            <person name="Land M."/>
            <person name="Hauser L."/>
            <person name="Chang Y.J."/>
            <person name="Jeffries C.D."/>
            <person name="Chain P."/>
            <person name="Rohde M."/>
            <person name="Goker M."/>
            <person name="Bristow J."/>
            <person name="Eisen J.A."/>
            <person name="Markowitz V."/>
            <person name="Hugenholtz P."/>
            <person name="Kyrpides N.C."/>
            <person name="Klenk H.P."/>
            <person name="Lapidus A."/>
        </authorList>
    </citation>
    <scope>NUCLEOTIDE SEQUENCE [LARGE SCALE GENOMIC DNA]</scope>
    <source>
        <strain evidence="12">ATCC 27377 / DSM 6068 / ICPB 4128</strain>
    </source>
</reference>
<accession>D2R536</accession>
<keyword evidence="5 9" id="KW-1133">Transmembrane helix</keyword>
<feature type="domain" description="OmpA-like" evidence="10">
    <location>
        <begin position="110"/>
        <end position="232"/>
    </location>
</feature>
<dbReference type="CDD" id="cd07185">
    <property type="entry name" value="OmpA_C-like"/>
    <property type="match status" value="1"/>
</dbReference>
<evidence type="ECO:0000256" key="5">
    <source>
        <dbReference type="ARBA" id="ARBA00022989"/>
    </source>
</evidence>
<feature type="region of interest" description="Disordered" evidence="8">
    <location>
        <begin position="235"/>
        <end position="261"/>
    </location>
</feature>
<gene>
    <name evidence="11" type="ordered locus">Psta_4351</name>
</gene>
<evidence type="ECO:0000256" key="7">
    <source>
        <dbReference type="PROSITE-ProRule" id="PRU00473"/>
    </source>
</evidence>
<dbReference type="HOGENOM" id="CLU_016890_0_3_0"/>
<evidence type="ECO:0000313" key="12">
    <source>
        <dbReference type="Proteomes" id="UP000001887"/>
    </source>
</evidence>
<dbReference type="Proteomes" id="UP000001887">
    <property type="component" value="Chromosome"/>
</dbReference>
<dbReference type="Gene3D" id="3.30.1330.60">
    <property type="entry name" value="OmpA-like domain"/>
    <property type="match status" value="1"/>
</dbReference>
<evidence type="ECO:0000256" key="8">
    <source>
        <dbReference type="SAM" id="MobiDB-lite"/>
    </source>
</evidence>
<dbReference type="PANTHER" id="PTHR30329:SF21">
    <property type="entry name" value="LIPOPROTEIN YIAD-RELATED"/>
    <property type="match status" value="1"/>
</dbReference>
<proteinExistence type="inferred from homology"/>
<comment type="subcellular location">
    <subcellularLocation>
        <location evidence="1">Cell membrane</location>
        <topology evidence="1">Single-pass membrane protein</topology>
    </subcellularLocation>
</comment>
<evidence type="ECO:0000256" key="9">
    <source>
        <dbReference type="SAM" id="Phobius"/>
    </source>
</evidence>
<dbReference type="PROSITE" id="PS51123">
    <property type="entry name" value="OMPA_2"/>
    <property type="match status" value="1"/>
</dbReference>
<dbReference type="PANTHER" id="PTHR30329">
    <property type="entry name" value="STATOR ELEMENT OF FLAGELLAR MOTOR COMPLEX"/>
    <property type="match status" value="1"/>
</dbReference>
<evidence type="ECO:0000256" key="1">
    <source>
        <dbReference type="ARBA" id="ARBA00004162"/>
    </source>
</evidence>
<evidence type="ECO:0000256" key="4">
    <source>
        <dbReference type="ARBA" id="ARBA00022692"/>
    </source>
</evidence>
<dbReference type="STRING" id="530564.Psta_4351"/>
<evidence type="ECO:0000259" key="10">
    <source>
        <dbReference type="PROSITE" id="PS51123"/>
    </source>
</evidence>
<keyword evidence="4 9" id="KW-0812">Transmembrane</keyword>
<keyword evidence="12" id="KW-1185">Reference proteome</keyword>
<name>D2R536_PIRSD</name>
<dbReference type="AlphaFoldDB" id="D2R536"/>
<evidence type="ECO:0000256" key="2">
    <source>
        <dbReference type="ARBA" id="ARBA00008914"/>
    </source>
</evidence>